<name>A0A5D0NA19_9ACTN</name>
<dbReference type="Proteomes" id="UP000323380">
    <property type="component" value="Unassembled WGS sequence"/>
</dbReference>
<feature type="domain" description="Protein kinase" evidence="8">
    <location>
        <begin position="209"/>
        <end position="462"/>
    </location>
</feature>
<evidence type="ECO:0000259" key="8">
    <source>
        <dbReference type="PROSITE" id="PS50011"/>
    </source>
</evidence>
<sequence>MTAPTVSRSATTRVAAAVTRVRSDQRDGDSTPRNLRTPASLPLPARAVRARRRAPRPSSARPAPGGLNAELVVTWSLPAETWPHAGRTSRPARCGAPVHTALRGHGRHISGRSAAPANGAFQRTVRALPGRSRHNPPPNGDGRDCGRDTGCPRRRQRPREHRSRRPRRTPGAPGTERRRRNVGNGATGAGMDGDIRPLEPADPREVGGHTLLGRLGTGGMGTVYLGADPVSGGRVAVKTIHPHLAGDPSYRRRFKDEAYLAGRVASFCTARVLAHGEEDGRPYLVTEYVGGISLHDRLVDDGPLPAADLHGVAVGVASALAAIHAAGLVHRDLKPANVMLTLSGCRVIDFGIARSQDMPGATAATGKVLGTPGWMAPEVLIGGPATPAADVFAWGCLVAHAGTGRMPIGGDPATLRTGADEPDLSGLPEPLVPAVRWALARDPADRPPASDLLLALVAQPPVGVGAAARPAPAAAVAAGGVEIAVPRRPRPAPSPAFPRPPADPVETPTKAFTPLGWAVTGPSSRTRLLAGLGAAAGSVLIGAILVGRAQGRTDQRSRR</sequence>
<feature type="compositionally biased region" description="Low complexity" evidence="6">
    <location>
        <begin position="1"/>
        <end position="20"/>
    </location>
</feature>
<dbReference type="PROSITE" id="PS00108">
    <property type="entry name" value="PROTEIN_KINASE_ST"/>
    <property type="match status" value="1"/>
</dbReference>
<keyword evidence="4 5" id="KW-0067">ATP-binding</keyword>
<dbReference type="Gene3D" id="3.30.200.20">
    <property type="entry name" value="Phosphorylase Kinase, domain 1"/>
    <property type="match status" value="1"/>
</dbReference>
<dbReference type="PANTHER" id="PTHR43289">
    <property type="entry name" value="MITOGEN-ACTIVATED PROTEIN KINASE KINASE KINASE 20-RELATED"/>
    <property type="match status" value="1"/>
</dbReference>
<keyword evidence="7" id="KW-1133">Transmembrane helix</keyword>
<feature type="binding site" evidence="5">
    <location>
        <position position="238"/>
    </location>
    <ligand>
        <name>ATP</name>
        <dbReference type="ChEBI" id="CHEBI:30616"/>
    </ligand>
</feature>
<dbReference type="AlphaFoldDB" id="A0A5D0NA19"/>
<feature type="compositionally biased region" description="Low complexity" evidence="6">
    <location>
        <begin position="38"/>
        <end position="47"/>
    </location>
</feature>
<evidence type="ECO:0000313" key="9">
    <source>
        <dbReference type="EMBL" id="TYB41166.1"/>
    </source>
</evidence>
<dbReference type="GO" id="GO:0004674">
    <property type="term" value="F:protein serine/threonine kinase activity"/>
    <property type="evidence" value="ECO:0007669"/>
    <property type="project" value="UniProtKB-KW"/>
</dbReference>
<dbReference type="PANTHER" id="PTHR43289:SF34">
    <property type="entry name" value="SERINE_THREONINE-PROTEIN KINASE YBDM-RELATED"/>
    <property type="match status" value="1"/>
</dbReference>
<feature type="transmembrane region" description="Helical" evidence="7">
    <location>
        <begin position="528"/>
        <end position="549"/>
    </location>
</feature>
<gene>
    <name evidence="9" type="ORF">FXF69_37295</name>
</gene>
<keyword evidence="2 5" id="KW-0547">Nucleotide-binding</keyword>
<feature type="region of interest" description="Disordered" evidence="6">
    <location>
        <begin position="1"/>
        <end position="66"/>
    </location>
</feature>
<dbReference type="EMBL" id="VSFG01000011">
    <property type="protein sequence ID" value="TYB41166.1"/>
    <property type="molecule type" value="Genomic_DNA"/>
</dbReference>
<dbReference type="PROSITE" id="PS00107">
    <property type="entry name" value="PROTEIN_KINASE_ATP"/>
    <property type="match status" value="1"/>
</dbReference>
<dbReference type="CDD" id="cd14014">
    <property type="entry name" value="STKc_PknB_like"/>
    <property type="match status" value="1"/>
</dbReference>
<dbReference type="InterPro" id="IPR008271">
    <property type="entry name" value="Ser/Thr_kinase_AS"/>
</dbReference>
<keyword evidence="9" id="KW-0723">Serine/threonine-protein kinase</keyword>
<keyword evidence="7" id="KW-0472">Membrane</keyword>
<evidence type="ECO:0000256" key="2">
    <source>
        <dbReference type="ARBA" id="ARBA00022741"/>
    </source>
</evidence>
<dbReference type="InterPro" id="IPR000719">
    <property type="entry name" value="Prot_kinase_dom"/>
</dbReference>
<organism evidence="9 10">
    <name type="scientific">Actinomadura chibensis</name>
    <dbReference type="NCBI Taxonomy" id="392828"/>
    <lineage>
        <taxon>Bacteria</taxon>
        <taxon>Bacillati</taxon>
        <taxon>Actinomycetota</taxon>
        <taxon>Actinomycetes</taxon>
        <taxon>Streptosporangiales</taxon>
        <taxon>Thermomonosporaceae</taxon>
        <taxon>Actinomadura</taxon>
    </lineage>
</organism>
<dbReference type="Pfam" id="PF00069">
    <property type="entry name" value="Pkinase"/>
    <property type="match status" value="1"/>
</dbReference>
<keyword evidence="10" id="KW-1185">Reference proteome</keyword>
<dbReference type="GO" id="GO:0005524">
    <property type="term" value="F:ATP binding"/>
    <property type="evidence" value="ECO:0007669"/>
    <property type="project" value="UniProtKB-UniRule"/>
</dbReference>
<dbReference type="Gene3D" id="1.10.510.10">
    <property type="entry name" value="Transferase(Phosphotransferase) domain 1"/>
    <property type="match status" value="1"/>
</dbReference>
<dbReference type="PROSITE" id="PS50011">
    <property type="entry name" value="PROTEIN_KINASE_DOM"/>
    <property type="match status" value="1"/>
</dbReference>
<dbReference type="STRING" id="1220554.GCA_001552135_05379"/>
<keyword evidence="7" id="KW-0812">Transmembrane</keyword>
<dbReference type="SUPFAM" id="SSF56112">
    <property type="entry name" value="Protein kinase-like (PK-like)"/>
    <property type="match status" value="1"/>
</dbReference>
<evidence type="ECO:0000256" key="3">
    <source>
        <dbReference type="ARBA" id="ARBA00022777"/>
    </source>
</evidence>
<evidence type="ECO:0000256" key="4">
    <source>
        <dbReference type="ARBA" id="ARBA00022840"/>
    </source>
</evidence>
<dbReference type="InterPro" id="IPR017441">
    <property type="entry name" value="Protein_kinase_ATP_BS"/>
</dbReference>
<evidence type="ECO:0000313" key="10">
    <source>
        <dbReference type="Proteomes" id="UP000323380"/>
    </source>
</evidence>
<feature type="compositionally biased region" description="Basic and acidic residues" evidence="6">
    <location>
        <begin position="21"/>
        <end position="30"/>
    </location>
</feature>
<accession>A0A5D0NA19</accession>
<evidence type="ECO:0000256" key="6">
    <source>
        <dbReference type="SAM" id="MobiDB-lite"/>
    </source>
</evidence>
<feature type="region of interest" description="Disordered" evidence="6">
    <location>
        <begin position="486"/>
        <end position="509"/>
    </location>
</feature>
<dbReference type="SMART" id="SM00220">
    <property type="entry name" value="S_TKc"/>
    <property type="match status" value="1"/>
</dbReference>
<keyword evidence="1" id="KW-0808">Transferase</keyword>
<reference evidence="9 10" key="1">
    <citation type="submission" date="2019-08" db="EMBL/GenBank/DDBJ databases">
        <title>Actinomadura sp. nov. CYP1-5 isolated from mountain soil.</title>
        <authorList>
            <person name="Songsumanus A."/>
            <person name="Kuncharoen N."/>
            <person name="Kudo T."/>
            <person name="Yuki M."/>
            <person name="Igarashi Y."/>
            <person name="Tanasupawat S."/>
        </authorList>
    </citation>
    <scope>NUCLEOTIDE SEQUENCE [LARGE SCALE GENOMIC DNA]</scope>
    <source>
        <strain evidence="9 10">JCM 14158</strain>
    </source>
</reference>
<evidence type="ECO:0000256" key="7">
    <source>
        <dbReference type="SAM" id="Phobius"/>
    </source>
</evidence>
<evidence type="ECO:0000256" key="1">
    <source>
        <dbReference type="ARBA" id="ARBA00022679"/>
    </source>
</evidence>
<feature type="compositionally biased region" description="Basic residues" evidence="6">
    <location>
        <begin position="152"/>
        <end position="168"/>
    </location>
</feature>
<protein>
    <submittedName>
        <fullName evidence="9">Serine/threonine protein kinase</fullName>
    </submittedName>
</protein>
<proteinExistence type="predicted"/>
<dbReference type="InterPro" id="IPR011009">
    <property type="entry name" value="Kinase-like_dom_sf"/>
</dbReference>
<feature type="region of interest" description="Disordered" evidence="6">
    <location>
        <begin position="126"/>
        <end position="197"/>
    </location>
</feature>
<evidence type="ECO:0000256" key="5">
    <source>
        <dbReference type="PROSITE-ProRule" id="PRU10141"/>
    </source>
</evidence>
<feature type="compositionally biased region" description="Pro residues" evidence="6">
    <location>
        <begin position="491"/>
        <end position="503"/>
    </location>
</feature>
<comment type="caution">
    <text evidence="9">The sequence shown here is derived from an EMBL/GenBank/DDBJ whole genome shotgun (WGS) entry which is preliminary data.</text>
</comment>
<feature type="compositionally biased region" description="Basic and acidic residues" evidence="6">
    <location>
        <begin position="141"/>
        <end position="151"/>
    </location>
</feature>
<keyword evidence="3 9" id="KW-0418">Kinase</keyword>